<dbReference type="Proteomes" id="UP000321570">
    <property type="component" value="Unassembled WGS sequence"/>
</dbReference>
<feature type="compositionally biased region" description="Polar residues" evidence="1">
    <location>
        <begin position="57"/>
        <end position="67"/>
    </location>
</feature>
<evidence type="ECO:0000313" key="3">
    <source>
        <dbReference type="Proteomes" id="UP000321570"/>
    </source>
</evidence>
<organism evidence="2 3">
    <name type="scientific">Hymenolepis diminuta</name>
    <name type="common">Rat tapeworm</name>
    <dbReference type="NCBI Taxonomy" id="6216"/>
    <lineage>
        <taxon>Eukaryota</taxon>
        <taxon>Metazoa</taxon>
        <taxon>Spiralia</taxon>
        <taxon>Lophotrochozoa</taxon>
        <taxon>Platyhelminthes</taxon>
        <taxon>Cestoda</taxon>
        <taxon>Eucestoda</taxon>
        <taxon>Cyclophyllidea</taxon>
        <taxon>Hymenolepididae</taxon>
        <taxon>Hymenolepis</taxon>
    </lineage>
</organism>
<keyword evidence="3" id="KW-1185">Reference proteome</keyword>
<accession>A0A564Y6K4</accession>
<feature type="compositionally biased region" description="Basic and acidic residues" evidence="1">
    <location>
        <begin position="42"/>
        <end position="56"/>
    </location>
</feature>
<reference evidence="2 3" key="1">
    <citation type="submission" date="2019-07" db="EMBL/GenBank/DDBJ databases">
        <authorList>
            <person name="Jastrzebski P J."/>
            <person name="Paukszto L."/>
            <person name="Jastrzebski P J."/>
        </authorList>
    </citation>
    <scope>NUCLEOTIDE SEQUENCE [LARGE SCALE GENOMIC DNA]</scope>
    <source>
        <strain evidence="2 3">WMS-il1</strain>
    </source>
</reference>
<gene>
    <name evidence="2" type="ORF">WMSIL1_LOCUS3342</name>
</gene>
<evidence type="ECO:0000313" key="2">
    <source>
        <dbReference type="EMBL" id="VUZ42937.1"/>
    </source>
</evidence>
<sequence length="86" mass="9828">MIYDVEVSRDTSQIEDQVMASLRAVTTRMKVSHPRSIRPRKPRGELRRNEDARRSNNDSPLPFSNISSMNKNVLSSLIPALINDTF</sequence>
<evidence type="ECO:0000256" key="1">
    <source>
        <dbReference type="SAM" id="MobiDB-lite"/>
    </source>
</evidence>
<feature type="region of interest" description="Disordered" evidence="1">
    <location>
        <begin position="27"/>
        <end position="67"/>
    </location>
</feature>
<dbReference type="EMBL" id="CABIJS010000110">
    <property type="protein sequence ID" value="VUZ42937.1"/>
    <property type="molecule type" value="Genomic_DNA"/>
</dbReference>
<feature type="compositionally biased region" description="Basic residues" evidence="1">
    <location>
        <begin position="30"/>
        <end position="41"/>
    </location>
</feature>
<proteinExistence type="predicted"/>
<dbReference type="AlphaFoldDB" id="A0A564Y6K4"/>
<name>A0A564Y6K4_HYMDI</name>
<protein>
    <submittedName>
        <fullName evidence="2">Uncharacterized protein</fullName>
    </submittedName>
</protein>